<dbReference type="Proteomes" id="UP000194236">
    <property type="component" value="Unassembled WGS sequence"/>
</dbReference>
<name>A0A1Y3B1Z6_EURMA</name>
<reference evidence="1 2" key="1">
    <citation type="submission" date="2017-03" db="EMBL/GenBank/DDBJ databases">
        <title>Genome Survey of Euroglyphus maynei.</title>
        <authorList>
            <person name="Arlian L.G."/>
            <person name="Morgan M.S."/>
            <person name="Rider S.D."/>
        </authorList>
    </citation>
    <scope>NUCLEOTIDE SEQUENCE [LARGE SCALE GENOMIC DNA]</scope>
    <source>
        <strain evidence="1">Arlian Lab</strain>
        <tissue evidence="1">Whole body</tissue>
    </source>
</reference>
<evidence type="ECO:0000313" key="2">
    <source>
        <dbReference type="Proteomes" id="UP000194236"/>
    </source>
</evidence>
<feature type="non-terminal residue" evidence="1">
    <location>
        <position position="32"/>
    </location>
</feature>
<accession>A0A1Y3B1Z6</accession>
<dbReference type="AlphaFoldDB" id="A0A1Y3B1Z6"/>
<comment type="caution">
    <text evidence="1">The sequence shown here is derived from an EMBL/GenBank/DDBJ whole genome shotgun (WGS) entry which is preliminary data.</text>
</comment>
<dbReference type="EMBL" id="MUJZ01045039">
    <property type="protein sequence ID" value="OTF74821.1"/>
    <property type="molecule type" value="Genomic_DNA"/>
</dbReference>
<protein>
    <submittedName>
        <fullName evidence="1">Uncharacterized protein</fullName>
    </submittedName>
</protein>
<keyword evidence="2" id="KW-1185">Reference proteome</keyword>
<gene>
    <name evidence="1" type="ORF">BLA29_006372</name>
</gene>
<organism evidence="1 2">
    <name type="scientific">Euroglyphus maynei</name>
    <name type="common">Mayne's house dust mite</name>
    <dbReference type="NCBI Taxonomy" id="6958"/>
    <lineage>
        <taxon>Eukaryota</taxon>
        <taxon>Metazoa</taxon>
        <taxon>Ecdysozoa</taxon>
        <taxon>Arthropoda</taxon>
        <taxon>Chelicerata</taxon>
        <taxon>Arachnida</taxon>
        <taxon>Acari</taxon>
        <taxon>Acariformes</taxon>
        <taxon>Sarcoptiformes</taxon>
        <taxon>Astigmata</taxon>
        <taxon>Psoroptidia</taxon>
        <taxon>Analgoidea</taxon>
        <taxon>Pyroglyphidae</taxon>
        <taxon>Pyroglyphinae</taxon>
        <taxon>Euroglyphus</taxon>
    </lineage>
</organism>
<proteinExistence type="predicted"/>
<evidence type="ECO:0000313" key="1">
    <source>
        <dbReference type="EMBL" id="OTF74821.1"/>
    </source>
</evidence>
<sequence>MKVLISLKNIPIPNALNDWPKLATRFVINFLC</sequence>